<organism evidence="2 3">
    <name type="scientific">Anoxybacillus ayderensis</name>
    <dbReference type="NCBI Taxonomy" id="265546"/>
    <lineage>
        <taxon>Bacteria</taxon>
        <taxon>Bacillati</taxon>
        <taxon>Bacillota</taxon>
        <taxon>Bacilli</taxon>
        <taxon>Bacillales</taxon>
        <taxon>Anoxybacillaceae</taxon>
        <taxon>Anoxybacillus</taxon>
    </lineage>
</organism>
<dbReference type="PATRIC" id="fig|265546.4.peg.2371"/>
<dbReference type="RefSeq" id="WP_152616126.1">
    <property type="nucleotide sequence ID" value="NZ_JXTG01000016.1"/>
</dbReference>
<name>A0A0D0HMI1_9BACL</name>
<feature type="transmembrane region" description="Helical" evidence="1">
    <location>
        <begin position="6"/>
        <end position="28"/>
    </location>
</feature>
<dbReference type="PANTHER" id="PTHR40031:SF1">
    <property type="entry name" value="MEMBRANE-BOUND METAL-DEPENDENT HYDROLASE"/>
    <property type="match status" value="1"/>
</dbReference>
<evidence type="ECO:0000313" key="3">
    <source>
        <dbReference type="Proteomes" id="UP000032047"/>
    </source>
</evidence>
<feature type="transmembrane region" description="Helical" evidence="1">
    <location>
        <begin position="131"/>
        <end position="151"/>
    </location>
</feature>
<comment type="caution">
    <text evidence="2">The sequence shown here is derived from an EMBL/GenBank/DDBJ whole genome shotgun (WGS) entry which is preliminary data.</text>
</comment>
<protein>
    <recommendedName>
        <fullName evidence="4">Metal-dependent hydrolase</fullName>
    </recommendedName>
</protein>
<proteinExistence type="predicted"/>
<dbReference type="EMBL" id="JXTG01000016">
    <property type="protein sequence ID" value="KIP20412.1"/>
    <property type="molecule type" value="Genomic_DNA"/>
</dbReference>
<dbReference type="AlphaFoldDB" id="A0A0D0HMI1"/>
<dbReference type="Proteomes" id="UP000032047">
    <property type="component" value="Unassembled WGS sequence"/>
</dbReference>
<reference evidence="2 3" key="1">
    <citation type="submission" date="2015-01" db="EMBL/GenBank/DDBJ databases">
        <title>Genome sequence of Anoxybacillus ayderensis strain AB04.</title>
        <authorList>
            <person name="Belduz A.O."/>
            <person name="Canakci S."/>
            <person name="Chan K.-G."/>
            <person name="Kahar U.M."/>
            <person name="Yaakob A.S."/>
            <person name="Chan C.S."/>
            <person name="Goh K.M."/>
        </authorList>
    </citation>
    <scope>NUCLEOTIDE SEQUENCE [LARGE SCALE GENOMIC DNA]</scope>
    <source>
        <strain evidence="2 3">AB04</strain>
    </source>
</reference>
<feature type="transmembrane region" description="Helical" evidence="1">
    <location>
        <begin position="93"/>
        <end position="111"/>
    </location>
</feature>
<dbReference type="InterPro" id="IPR053170">
    <property type="entry name" value="Transcription_regulator"/>
</dbReference>
<gene>
    <name evidence="2" type="ORF">JV16_02359</name>
</gene>
<evidence type="ECO:0000256" key="1">
    <source>
        <dbReference type="SAM" id="Phobius"/>
    </source>
</evidence>
<feature type="transmembrane region" description="Helical" evidence="1">
    <location>
        <begin position="40"/>
        <end position="56"/>
    </location>
</feature>
<dbReference type="PANTHER" id="PTHR40031">
    <property type="entry name" value="HYPOTHETICAL MEMBRANE SPANNING PROTEIN"/>
    <property type="match status" value="1"/>
</dbReference>
<keyword evidence="1" id="KW-0812">Transmembrane</keyword>
<keyword evidence="1" id="KW-1133">Transmembrane helix</keyword>
<dbReference type="InterPro" id="IPR007404">
    <property type="entry name" value="YdjM-like"/>
</dbReference>
<feature type="transmembrane region" description="Helical" evidence="1">
    <location>
        <begin position="156"/>
        <end position="175"/>
    </location>
</feature>
<evidence type="ECO:0008006" key="4">
    <source>
        <dbReference type="Google" id="ProtNLM"/>
    </source>
</evidence>
<evidence type="ECO:0000313" key="2">
    <source>
        <dbReference type="EMBL" id="KIP20412.1"/>
    </source>
</evidence>
<keyword evidence="1" id="KW-0472">Membrane</keyword>
<accession>A0A0D0HMI1</accession>
<dbReference type="Pfam" id="PF04307">
    <property type="entry name" value="YdjM"/>
    <property type="match status" value="1"/>
</dbReference>
<feature type="transmembrane region" description="Helical" evidence="1">
    <location>
        <begin position="62"/>
        <end position="81"/>
    </location>
</feature>
<keyword evidence="3" id="KW-1185">Reference proteome</keyword>
<sequence>MEYLAIGFNVVLATLPHIFVSSIITALTLLKDNYTFRKKIIILLFNSLVVISPDILKIIGILSGHSLLMVPILAFIFSFIYSRLNNENKFKTLWLIFSLIILFGHLLLDFIDNGAELFYPFVRDSIDYTLINKIDLIFIAILMTSFILLFFYKKKIIFVITSFSIIALYLGILIVSKEYLEYNLRKEFKDQDIVLLITYPDHDFNWEFQVRTNRSIVVGRSPIYKTDIIIESKTEF</sequence>